<dbReference type="EMBL" id="NAJL01000018">
    <property type="protein sequence ID" value="TKA28389.1"/>
    <property type="molecule type" value="Genomic_DNA"/>
</dbReference>
<organism evidence="2 3">
    <name type="scientific">Salinomyces thailandicus</name>
    <dbReference type="NCBI Taxonomy" id="706561"/>
    <lineage>
        <taxon>Eukaryota</taxon>
        <taxon>Fungi</taxon>
        <taxon>Dikarya</taxon>
        <taxon>Ascomycota</taxon>
        <taxon>Pezizomycotina</taxon>
        <taxon>Dothideomycetes</taxon>
        <taxon>Dothideomycetidae</taxon>
        <taxon>Mycosphaerellales</taxon>
        <taxon>Teratosphaeriaceae</taxon>
        <taxon>Salinomyces</taxon>
    </lineage>
</organism>
<evidence type="ECO:0000256" key="1">
    <source>
        <dbReference type="SAM" id="SignalP"/>
    </source>
</evidence>
<accession>A0A4V5N4M8</accession>
<proteinExistence type="predicted"/>
<comment type="caution">
    <text evidence="2">The sequence shown here is derived from an EMBL/GenBank/DDBJ whole genome shotgun (WGS) entry which is preliminary data.</text>
</comment>
<keyword evidence="3" id="KW-1185">Reference proteome</keyword>
<evidence type="ECO:0000313" key="2">
    <source>
        <dbReference type="EMBL" id="TKA28389.1"/>
    </source>
</evidence>
<name>A0A4V5N4M8_9PEZI</name>
<gene>
    <name evidence="2" type="ORF">B0A50_03856</name>
</gene>
<feature type="signal peptide" evidence="1">
    <location>
        <begin position="1"/>
        <end position="17"/>
    </location>
</feature>
<dbReference type="OrthoDB" id="3692388at2759"/>
<keyword evidence="1" id="KW-0732">Signal</keyword>
<sequence>MKSVIACVSLFCLLASAAPTWNPLAIFHKRRDVSLGHGSKPYEFCVRHPKHWKCQPVAIEYGFEVTVPVLLNQPEPPVVKYGGLHFRIPQQALSGLLISFFGNFEANQTTSSQTQVIATQTDSTALTGGVSMSNATATANETAIVAITFSSGNASSAAGSAQTKISTTSTASSGTANSQASAVASANGTVVITTSANITESSVANAQSVQNERQAAAATSCVAQNAGASASAEEITSVQFTTANGTTVTSIAYAACAAGVVAPAEGMSGASSSSGSMASVSGVSASVVCNGVESTNQEVQTTFRLEVVGVWSPVAGFTGAITGQRVESAEASC</sequence>
<protein>
    <submittedName>
        <fullName evidence="2">Uncharacterized protein</fullName>
    </submittedName>
</protein>
<evidence type="ECO:0000313" key="3">
    <source>
        <dbReference type="Proteomes" id="UP000308549"/>
    </source>
</evidence>
<feature type="chain" id="PRO_5020531855" evidence="1">
    <location>
        <begin position="18"/>
        <end position="333"/>
    </location>
</feature>
<reference evidence="2 3" key="1">
    <citation type="submission" date="2017-03" db="EMBL/GenBank/DDBJ databases">
        <title>Genomes of endolithic fungi from Antarctica.</title>
        <authorList>
            <person name="Coleine C."/>
            <person name="Masonjones S."/>
            <person name="Stajich J.E."/>
        </authorList>
    </citation>
    <scope>NUCLEOTIDE SEQUENCE [LARGE SCALE GENOMIC DNA]</scope>
    <source>
        <strain evidence="2 3">CCFEE 6315</strain>
    </source>
</reference>
<dbReference type="Proteomes" id="UP000308549">
    <property type="component" value="Unassembled WGS sequence"/>
</dbReference>
<dbReference type="AlphaFoldDB" id="A0A4V5N4M8"/>